<sequence length="45" mass="5076">MLMQTLTSISTTLLGHSTRKDTVKIPLLYPSIRFGGPFLALLWAW</sequence>
<dbReference type="Proteomes" id="UP001185331">
    <property type="component" value="Unassembled WGS sequence"/>
</dbReference>
<evidence type="ECO:0000313" key="2">
    <source>
        <dbReference type="Proteomes" id="UP001185331"/>
    </source>
</evidence>
<dbReference type="EMBL" id="JAVDQK010000024">
    <property type="protein sequence ID" value="MDR6221151.1"/>
    <property type="molecule type" value="Genomic_DNA"/>
</dbReference>
<name>A0AAE4BQW6_9DEIO</name>
<reference evidence="1" key="1">
    <citation type="submission" date="2023-07" db="EMBL/GenBank/DDBJ databases">
        <title>Sorghum-associated microbial communities from plants grown in Nebraska, USA.</title>
        <authorList>
            <person name="Schachtman D."/>
        </authorList>
    </citation>
    <scope>NUCLEOTIDE SEQUENCE</scope>
    <source>
        <strain evidence="1">BE330</strain>
    </source>
</reference>
<accession>A0AAE4BQW6</accession>
<evidence type="ECO:0000313" key="1">
    <source>
        <dbReference type="EMBL" id="MDR6221151.1"/>
    </source>
</evidence>
<organism evidence="1 2">
    <name type="scientific">Deinococcus soli</name>
    <name type="common">ex Cha et al. 2016</name>
    <dbReference type="NCBI Taxonomy" id="1309411"/>
    <lineage>
        <taxon>Bacteria</taxon>
        <taxon>Thermotogati</taxon>
        <taxon>Deinococcota</taxon>
        <taxon>Deinococci</taxon>
        <taxon>Deinococcales</taxon>
        <taxon>Deinococcaceae</taxon>
        <taxon>Deinococcus</taxon>
    </lineage>
</organism>
<proteinExistence type="predicted"/>
<gene>
    <name evidence="1" type="ORF">J2Y00_004783</name>
</gene>
<dbReference type="AlphaFoldDB" id="A0AAE4BQW6"/>
<comment type="caution">
    <text evidence="1">The sequence shown here is derived from an EMBL/GenBank/DDBJ whole genome shotgun (WGS) entry which is preliminary data.</text>
</comment>
<protein>
    <submittedName>
        <fullName evidence="1">Uncharacterized protein</fullName>
    </submittedName>
</protein>